<keyword evidence="1" id="KW-0472">Membrane</keyword>
<feature type="transmembrane region" description="Helical" evidence="1">
    <location>
        <begin position="90"/>
        <end position="116"/>
    </location>
</feature>
<keyword evidence="3" id="KW-1185">Reference proteome</keyword>
<dbReference type="EMBL" id="CP144746">
    <property type="protein sequence ID" value="WVZ59643.1"/>
    <property type="molecule type" value="Genomic_DNA"/>
</dbReference>
<evidence type="ECO:0000313" key="2">
    <source>
        <dbReference type="EMBL" id="WVZ59643.1"/>
    </source>
</evidence>
<proteinExistence type="predicted"/>
<keyword evidence="1" id="KW-0812">Transmembrane</keyword>
<sequence length="152" mass="16962">KSVGTGSQEVDESVMGTVEGFLVKHFPDRKTFMKKNYELKPQQITEIDEKRLGGYQKILMYGLGSAFFGAASGVLDKLDTKSIFHIISKAALWIVLAVLWFIVIVLKIVINFFALLKSALGSLSSNQENSLKTRLIRRNHGNRTGDRKSSNV</sequence>
<reference evidence="2 3" key="1">
    <citation type="submission" date="2024-02" db="EMBL/GenBank/DDBJ databases">
        <title>High-quality chromosome-scale genome assembly of Pensacola bahiagrass (Paspalum notatum Flugge var. saurae).</title>
        <authorList>
            <person name="Vega J.M."/>
            <person name="Podio M."/>
            <person name="Orjuela J."/>
            <person name="Siena L.A."/>
            <person name="Pessino S.C."/>
            <person name="Combes M.C."/>
            <person name="Mariac C."/>
            <person name="Albertini E."/>
            <person name="Pupilli F."/>
            <person name="Ortiz J.P.A."/>
            <person name="Leblanc O."/>
        </authorList>
    </citation>
    <scope>NUCLEOTIDE SEQUENCE [LARGE SCALE GENOMIC DNA]</scope>
    <source>
        <strain evidence="2">R1</strain>
        <tissue evidence="2">Leaf</tissue>
    </source>
</reference>
<organism evidence="2 3">
    <name type="scientific">Paspalum notatum var. saurae</name>
    <dbReference type="NCBI Taxonomy" id="547442"/>
    <lineage>
        <taxon>Eukaryota</taxon>
        <taxon>Viridiplantae</taxon>
        <taxon>Streptophyta</taxon>
        <taxon>Embryophyta</taxon>
        <taxon>Tracheophyta</taxon>
        <taxon>Spermatophyta</taxon>
        <taxon>Magnoliopsida</taxon>
        <taxon>Liliopsida</taxon>
        <taxon>Poales</taxon>
        <taxon>Poaceae</taxon>
        <taxon>PACMAD clade</taxon>
        <taxon>Panicoideae</taxon>
        <taxon>Andropogonodae</taxon>
        <taxon>Paspaleae</taxon>
        <taxon>Paspalinae</taxon>
        <taxon>Paspalum</taxon>
    </lineage>
</organism>
<gene>
    <name evidence="2" type="ORF">U9M48_009757</name>
</gene>
<dbReference type="Proteomes" id="UP001341281">
    <property type="component" value="Chromosome 02"/>
</dbReference>
<evidence type="ECO:0000256" key="1">
    <source>
        <dbReference type="SAM" id="Phobius"/>
    </source>
</evidence>
<feature type="non-terminal residue" evidence="2">
    <location>
        <position position="152"/>
    </location>
</feature>
<feature type="transmembrane region" description="Helical" evidence="1">
    <location>
        <begin position="58"/>
        <end position="78"/>
    </location>
</feature>
<accession>A0AAQ3SRQ2</accession>
<evidence type="ECO:0000313" key="3">
    <source>
        <dbReference type="Proteomes" id="UP001341281"/>
    </source>
</evidence>
<name>A0AAQ3SRQ2_PASNO</name>
<dbReference type="AlphaFoldDB" id="A0AAQ3SRQ2"/>
<keyword evidence="1" id="KW-1133">Transmembrane helix</keyword>
<protein>
    <submittedName>
        <fullName evidence="2">Uncharacterized protein</fullName>
    </submittedName>
</protein>